<dbReference type="PIRSF" id="PIRSF037037">
    <property type="entry name" value="Kelch-like_protein_gigaxonin"/>
    <property type="match status" value="1"/>
</dbReference>
<dbReference type="InterPro" id="IPR030603">
    <property type="entry name" value="KLHL18_BTB/POZ"/>
</dbReference>
<dbReference type="Gene3D" id="2.120.10.80">
    <property type="entry name" value="Kelch-type beta propeller"/>
    <property type="match status" value="2"/>
</dbReference>
<dbReference type="InterPro" id="IPR011705">
    <property type="entry name" value="BACK"/>
</dbReference>
<dbReference type="Pfam" id="PF07707">
    <property type="entry name" value="BACK"/>
    <property type="match status" value="1"/>
</dbReference>
<dbReference type="Pfam" id="PF00651">
    <property type="entry name" value="BTB"/>
    <property type="match status" value="1"/>
</dbReference>
<proteinExistence type="predicted"/>
<dbReference type="SMART" id="SM00875">
    <property type="entry name" value="BACK"/>
    <property type="match status" value="1"/>
</dbReference>
<dbReference type="SUPFAM" id="SSF117281">
    <property type="entry name" value="Kelch motif"/>
    <property type="match status" value="2"/>
</dbReference>
<protein>
    <submittedName>
        <fullName evidence="4">KLHL18 protein</fullName>
    </submittedName>
</protein>
<evidence type="ECO:0000313" key="5">
    <source>
        <dbReference type="Proteomes" id="UP000838412"/>
    </source>
</evidence>
<dbReference type="SMART" id="SM00612">
    <property type="entry name" value="Kelch"/>
    <property type="match status" value="6"/>
</dbReference>
<dbReference type="SMART" id="SM00225">
    <property type="entry name" value="BTB"/>
    <property type="match status" value="1"/>
</dbReference>
<gene>
    <name evidence="4" type="primary">KLHL18</name>
    <name evidence="4" type="ORF">BLAG_LOCUS5433</name>
</gene>
<dbReference type="PANTHER" id="PTHR24412">
    <property type="entry name" value="KELCH PROTEIN"/>
    <property type="match status" value="1"/>
</dbReference>
<dbReference type="InterPro" id="IPR000210">
    <property type="entry name" value="BTB/POZ_dom"/>
</dbReference>
<evidence type="ECO:0000256" key="2">
    <source>
        <dbReference type="ARBA" id="ARBA00022737"/>
    </source>
</evidence>
<dbReference type="InterPro" id="IPR011333">
    <property type="entry name" value="SKP1/BTB/POZ_sf"/>
</dbReference>
<evidence type="ECO:0000256" key="1">
    <source>
        <dbReference type="ARBA" id="ARBA00022441"/>
    </source>
</evidence>
<name>A0A8J9YUS1_BRALA</name>
<dbReference type="SUPFAM" id="SSF54695">
    <property type="entry name" value="POZ domain"/>
    <property type="match status" value="1"/>
</dbReference>
<dbReference type="Gene3D" id="3.30.710.10">
    <property type="entry name" value="Potassium Channel Kv1.1, Chain A"/>
    <property type="match status" value="1"/>
</dbReference>
<sequence length="626" mass="70189">MADLADDVVMFRASDFSSQGYCLMQDIRRQGKLCDVTLKVGDHKFTAHRIVLAATIPYFQAMFTHDMVECKQDEISIQGIEPSALEAMVNYAYCGQVQMDVTNVQSLLVAASFLQLHPVKEACCSFLEDRLHPNNCLGVKRFAETYMCHNLAEAANRYIQQNFIEVYKSDEFLSLQKADVLQLLARDELNVKHEEEVYEAAIQWIRHDEERRKEDLVDLMSKVRLPLLKPQFIIERVMTEELVRSSHQCRDLVDEAKDYYLMPQRRSQLSSRLRPRCCTDIPGRIYAVGGLTQAGESLSTVEVFDPILQQWDLAPPMASLRSRVGVAVLAGKLYAIGGYDGEVRLSTVEEFDAATGKWSLTTGMNSKRSLVRSSMEYAAVIWDPFRQKDIDALEMVNRRAARFVTSSYRRQDVSVTAFLRDLKWPALGAAALVGKLFVCGGYDGISSLSSVECYDPDTRKWNLVTQMVRSRSAAGIAAFEGQLYALGGHDGLQIFHSVEVYNPHTYRWSLISPMLTKRCRLGVAGLDGKLYACGGYDGSCFLDSVEMYDPATNLWTFVAPMNNRRSRVAVVSTCGRLYAIGGYDGKTNLNTVEVYTPETNTWTYVAPMCAHEGGVGVGVVPWLTSS</sequence>
<dbReference type="Proteomes" id="UP000838412">
    <property type="component" value="Chromosome 12"/>
</dbReference>
<evidence type="ECO:0000259" key="3">
    <source>
        <dbReference type="PROSITE" id="PS50097"/>
    </source>
</evidence>
<dbReference type="CDD" id="cd18457">
    <property type="entry name" value="BACK_KLHL18"/>
    <property type="match status" value="1"/>
</dbReference>
<dbReference type="PROSITE" id="PS50097">
    <property type="entry name" value="BTB"/>
    <property type="match status" value="1"/>
</dbReference>
<keyword evidence="5" id="KW-1185">Reference proteome</keyword>
<dbReference type="Pfam" id="PF24681">
    <property type="entry name" value="Kelch_KLHDC2_KLHL20_DRC7"/>
    <property type="match status" value="1"/>
</dbReference>
<dbReference type="Pfam" id="PF01344">
    <property type="entry name" value="Kelch_1"/>
    <property type="match status" value="2"/>
</dbReference>
<dbReference type="OrthoDB" id="45365at2759"/>
<dbReference type="InterPro" id="IPR015915">
    <property type="entry name" value="Kelch-typ_b-propeller"/>
</dbReference>
<organism evidence="4 5">
    <name type="scientific">Branchiostoma lanceolatum</name>
    <name type="common">Common lancelet</name>
    <name type="synonym">Amphioxus lanceolatum</name>
    <dbReference type="NCBI Taxonomy" id="7740"/>
    <lineage>
        <taxon>Eukaryota</taxon>
        <taxon>Metazoa</taxon>
        <taxon>Chordata</taxon>
        <taxon>Cephalochordata</taxon>
        <taxon>Leptocardii</taxon>
        <taxon>Amphioxiformes</taxon>
        <taxon>Branchiostomatidae</taxon>
        <taxon>Branchiostoma</taxon>
    </lineage>
</organism>
<dbReference type="InterPro" id="IPR006652">
    <property type="entry name" value="Kelch_1"/>
</dbReference>
<feature type="domain" description="BTB" evidence="3">
    <location>
        <begin position="34"/>
        <end position="101"/>
    </location>
</feature>
<dbReference type="InterPro" id="IPR017096">
    <property type="entry name" value="BTB-kelch_protein"/>
</dbReference>
<dbReference type="Gene3D" id="1.25.40.420">
    <property type="match status" value="1"/>
</dbReference>
<keyword evidence="2" id="KW-0677">Repeat</keyword>
<reference evidence="4" key="1">
    <citation type="submission" date="2022-01" db="EMBL/GenBank/DDBJ databases">
        <authorList>
            <person name="Braso-Vives M."/>
        </authorList>
    </citation>
    <scope>NUCLEOTIDE SEQUENCE</scope>
</reference>
<keyword evidence="1" id="KW-0880">Kelch repeat</keyword>
<dbReference type="CDD" id="cd18247">
    <property type="entry name" value="BTB_POZ_KLHL18"/>
    <property type="match status" value="1"/>
</dbReference>
<dbReference type="PANTHER" id="PTHR24412:SF497">
    <property type="entry name" value="KELCH-LIKE PROTEIN 18"/>
    <property type="match status" value="1"/>
</dbReference>
<accession>A0A8J9YUS1</accession>
<dbReference type="FunFam" id="1.25.40.420:FF:000001">
    <property type="entry name" value="Kelch-like family member 12"/>
    <property type="match status" value="1"/>
</dbReference>
<evidence type="ECO:0000313" key="4">
    <source>
        <dbReference type="EMBL" id="CAH1242092.1"/>
    </source>
</evidence>
<dbReference type="AlphaFoldDB" id="A0A8J9YUS1"/>
<dbReference type="EMBL" id="OV696697">
    <property type="protein sequence ID" value="CAH1242092.1"/>
    <property type="molecule type" value="Genomic_DNA"/>
</dbReference>
<dbReference type="FunFam" id="3.30.710.10:FF:000001">
    <property type="entry name" value="Kelch-like family member 20"/>
    <property type="match status" value="1"/>
</dbReference>